<dbReference type="EC" id="2.4.1.187" evidence="5"/>
<dbReference type="RefSeq" id="WP_068748302.1">
    <property type="nucleotide sequence ID" value="NZ_LOHZ01000027.1"/>
</dbReference>
<gene>
    <name evidence="6" type="primary">tagA</name>
    <name evidence="6" type="ORF">ATZ99_11770</name>
</gene>
<sequence>MRDIINILNVPFDNITYEEALKKAESFIKEKKAAGIVTPNAEIVISANKDRKLYDAICRADIILPDGIGVYLASRIINTPLKQRTTGFDFMVELLKIADKKGYSVYFLGGKPGVADEALANVKKNFPGIVPSGAHHGYFSESEEEDVIEEINKKSPDMVFAGMGAPKQELFISRNKDKLSCGFLMGVGGSLDVLSGRTKRAPHIMQKLGLEWFYRLIKEPYRAKRMTALPLFLLRVIFTEKRGKR</sequence>
<dbReference type="EMBL" id="LOHZ01000027">
    <property type="protein sequence ID" value="KYO66549.1"/>
    <property type="molecule type" value="Genomic_DNA"/>
</dbReference>
<dbReference type="UniPathway" id="UPA00632"/>
<dbReference type="AlphaFoldDB" id="A0A162MLA3"/>
<dbReference type="Proteomes" id="UP000075737">
    <property type="component" value="Unassembled WGS sequence"/>
</dbReference>
<keyword evidence="2 5" id="KW-0808">Transferase</keyword>
<dbReference type="GO" id="GO:0047244">
    <property type="term" value="F:N-acetylglucosaminyldiphosphoundecaprenol N-acetyl-beta-D-mannosaminyltransferase activity"/>
    <property type="evidence" value="ECO:0007669"/>
    <property type="project" value="UniProtKB-UniRule"/>
</dbReference>
<accession>A0A162MLA3</accession>
<dbReference type="PANTHER" id="PTHR34136:SF1">
    <property type="entry name" value="UDP-N-ACETYL-D-MANNOSAMINURONIC ACID TRANSFERASE"/>
    <property type="match status" value="1"/>
</dbReference>
<dbReference type="HAMAP" id="MF_02070">
    <property type="entry name" value="TagA_TarA"/>
    <property type="match status" value="1"/>
</dbReference>
<evidence type="ECO:0000313" key="7">
    <source>
        <dbReference type="Proteomes" id="UP000075737"/>
    </source>
</evidence>
<dbReference type="InterPro" id="IPR034714">
    <property type="entry name" value="TagA_TarA"/>
</dbReference>
<evidence type="ECO:0000256" key="4">
    <source>
        <dbReference type="ARBA" id="ARBA00023316"/>
    </source>
</evidence>
<dbReference type="InterPro" id="IPR004629">
    <property type="entry name" value="WecG_TagA_CpsF"/>
</dbReference>
<evidence type="ECO:0000256" key="2">
    <source>
        <dbReference type="ARBA" id="ARBA00022679"/>
    </source>
</evidence>
<dbReference type="PANTHER" id="PTHR34136">
    <property type="match status" value="1"/>
</dbReference>
<dbReference type="GO" id="GO:0071555">
    <property type="term" value="P:cell wall organization"/>
    <property type="evidence" value="ECO:0007669"/>
    <property type="project" value="UniProtKB-KW"/>
</dbReference>
<protein>
    <recommendedName>
        <fullName evidence="5">N-acetylglucosaminyldiphosphoundecaprenol N-acetyl-beta-D-mannosaminyltransferase</fullName>
        <ecNumber evidence="5">2.4.1.187</ecNumber>
    </recommendedName>
    <alternativeName>
        <fullName evidence="5">N-acetylmannosaminyltransferase</fullName>
    </alternativeName>
    <alternativeName>
        <fullName evidence="5">UDP-N-acetylmannosamine transferase</fullName>
    </alternativeName>
    <alternativeName>
        <fullName evidence="5">UDP-N-acetylmannosamine:N-acetylglucosaminyl pyrophosphorylundecaprenol N-acetylmannosaminyltransferase</fullName>
    </alternativeName>
</protein>
<dbReference type="Pfam" id="PF03808">
    <property type="entry name" value="Glyco_tran_WecG"/>
    <property type="match status" value="1"/>
</dbReference>
<reference evidence="6 7" key="1">
    <citation type="submission" date="2015-12" db="EMBL/GenBank/DDBJ databases">
        <title>Draft genome of Thermovenabulum gondwanense isolated from a red thermophilic microbial mat colonisisng an outflow channel of a bore well.</title>
        <authorList>
            <person name="Patel B.K."/>
        </authorList>
    </citation>
    <scope>NUCLEOTIDE SEQUENCE [LARGE SCALE GENOMIC DNA]</scope>
    <source>
        <strain evidence="6 7">R270</strain>
    </source>
</reference>
<dbReference type="CDD" id="cd06533">
    <property type="entry name" value="Glyco_transf_WecG_TagA"/>
    <property type="match status" value="1"/>
</dbReference>
<evidence type="ECO:0000256" key="5">
    <source>
        <dbReference type="HAMAP-Rule" id="MF_02070"/>
    </source>
</evidence>
<keyword evidence="3 5" id="KW-0777">Teichoic acid biosynthesis</keyword>
<keyword evidence="7" id="KW-1185">Reference proteome</keyword>
<dbReference type="NCBIfam" id="TIGR00696">
    <property type="entry name" value="wecG_tagA_cpsF"/>
    <property type="match status" value="1"/>
</dbReference>
<organism evidence="6 7">
    <name type="scientific">Thermovenabulum gondwanense</name>
    <dbReference type="NCBI Taxonomy" id="520767"/>
    <lineage>
        <taxon>Bacteria</taxon>
        <taxon>Bacillati</taxon>
        <taxon>Bacillota</taxon>
        <taxon>Clostridia</taxon>
        <taxon>Thermosediminibacterales</taxon>
        <taxon>Thermosediminibacteraceae</taxon>
        <taxon>Thermovenabulum</taxon>
    </lineage>
</organism>
<comment type="caution">
    <text evidence="6">The sequence shown here is derived from an EMBL/GenBank/DDBJ whole genome shotgun (WGS) entry which is preliminary data.</text>
</comment>
<comment type="function">
    <text evidence="5">Catalyzes the conversion of GlcNAc-PP-undecaprenol into ManNAc-GlcNAc-PP-undecaprenol, the first committed lipid intermediate in the de novo synthesis of teichoic acid.</text>
</comment>
<proteinExistence type="inferred from homology"/>
<dbReference type="GO" id="GO:0019350">
    <property type="term" value="P:teichoic acid biosynthetic process"/>
    <property type="evidence" value="ECO:0007669"/>
    <property type="project" value="UniProtKB-UniRule"/>
</dbReference>
<name>A0A162MLA3_9FIRM</name>
<keyword evidence="4 5" id="KW-0961">Cell wall biogenesis/degradation</keyword>
<comment type="similarity">
    <text evidence="5">Belongs to the glycosyltransferase 26 family. TagA/TarA subfamily.</text>
</comment>
<evidence type="ECO:0000313" key="6">
    <source>
        <dbReference type="EMBL" id="KYO66549.1"/>
    </source>
</evidence>
<comment type="catalytic activity">
    <reaction evidence="5">
        <text>UDP-N-acetyl-alpha-D-mannosamine + N-acetyl-alpha-D-glucosaminyl-di-trans,octa-cis-undecaprenyl diphosphate = N-acetyl-beta-D-mannosaminyl-(1-&gt;4)-N-acetyl-alpha-D-glucosaminyl di-trans,octa-cis-undecaprenyl diphosphate + UDP + H(+)</text>
        <dbReference type="Rhea" id="RHEA:16053"/>
        <dbReference type="ChEBI" id="CHEBI:15378"/>
        <dbReference type="ChEBI" id="CHEBI:58223"/>
        <dbReference type="ChEBI" id="CHEBI:62959"/>
        <dbReference type="ChEBI" id="CHEBI:68623"/>
        <dbReference type="ChEBI" id="CHEBI:132210"/>
        <dbReference type="EC" id="2.4.1.187"/>
    </reaction>
</comment>
<dbReference type="STRING" id="520767.ATZ99_11770"/>
<dbReference type="PATRIC" id="fig|520767.4.peg.1280"/>
<evidence type="ECO:0000256" key="3">
    <source>
        <dbReference type="ARBA" id="ARBA00022944"/>
    </source>
</evidence>
<keyword evidence="1 5" id="KW-0328">Glycosyltransferase</keyword>
<dbReference type="OrthoDB" id="9771846at2"/>
<comment type="pathway">
    <text evidence="5">Cell wall biogenesis; teichoic acid biosynthesis.</text>
</comment>
<evidence type="ECO:0000256" key="1">
    <source>
        <dbReference type="ARBA" id="ARBA00022676"/>
    </source>
</evidence>